<reference evidence="5" key="1">
    <citation type="submission" date="2005-10" db="EMBL/GenBank/DDBJ databases">
        <authorList>
            <person name="Loftus B.J."/>
            <person name="Nene V.M."/>
            <person name="Hannick L.I."/>
            <person name="Bidwell S."/>
            <person name="Haas B."/>
            <person name="Amedeo P."/>
            <person name="Orvis J."/>
            <person name="Wortman J.R."/>
            <person name="White O.R."/>
            <person name="Salzberg S."/>
            <person name="Shumway M."/>
            <person name="Koo H."/>
            <person name="Zhao Y."/>
            <person name="Holmes M."/>
            <person name="Miller J."/>
            <person name="Schatz M."/>
            <person name="Pop M."/>
            <person name="Pai G."/>
            <person name="Utterback T."/>
            <person name="Rogers Y.-H."/>
            <person name="Kravitz S."/>
            <person name="Fraser C.M."/>
        </authorList>
    </citation>
    <scope>NUCLEOTIDE SEQUENCE</scope>
    <source>
        <strain evidence="5">Liverpool</strain>
    </source>
</reference>
<evidence type="ECO:0000256" key="3">
    <source>
        <dbReference type="SAM" id="MobiDB-lite"/>
    </source>
</evidence>
<feature type="compositionally biased region" description="Basic and acidic residues" evidence="3">
    <location>
        <begin position="133"/>
        <end position="146"/>
    </location>
</feature>
<dbReference type="EMBL" id="CH477404">
    <property type="protein sequence ID" value="EAT41621.1"/>
    <property type="molecule type" value="Genomic_DNA"/>
</dbReference>
<feature type="compositionally biased region" description="Acidic residues" evidence="3">
    <location>
        <begin position="97"/>
        <end position="132"/>
    </location>
</feature>
<feature type="signal peptide" evidence="4">
    <location>
        <begin position="1"/>
        <end position="18"/>
    </location>
</feature>
<dbReference type="PaxDb" id="7159-AAEL006756-PA"/>
<gene>
    <name evidence="5" type="ORF">AaeL_AAEL006756</name>
</gene>
<dbReference type="OrthoDB" id="6510765at2759"/>
<dbReference type="eggNOG" id="ENOG502TB2W">
    <property type="taxonomic scope" value="Eukaryota"/>
</dbReference>
<feature type="compositionally biased region" description="Acidic residues" evidence="3">
    <location>
        <begin position="204"/>
        <end position="227"/>
    </location>
</feature>
<keyword evidence="4" id="KW-0732">Signal</keyword>
<dbReference type="Proteomes" id="UP000682892">
    <property type="component" value="Chromosome 2"/>
</dbReference>
<reference evidence="5" key="2">
    <citation type="journal article" date="2007" name="Science">
        <title>Genome sequence of Aedes aegypti, a major arbovirus vector.</title>
        <authorList>
            <person name="Nene V."/>
            <person name="Wortman J.R."/>
            <person name="Lawson D."/>
            <person name="Haas B."/>
            <person name="Kodira C."/>
            <person name="Tu Z.J."/>
            <person name="Loftus B."/>
            <person name="Xi Z."/>
            <person name="Megy K."/>
            <person name="Grabherr M."/>
            <person name="Ren Q."/>
            <person name="Zdobnov E.M."/>
            <person name="Lobo N.F."/>
            <person name="Campbell K.S."/>
            <person name="Brown S.E."/>
            <person name="Bonaldo M.F."/>
            <person name="Zhu J."/>
            <person name="Sinkins S.P."/>
            <person name="Hogenkamp D.G."/>
            <person name="Amedeo P."/>
            <person name="Arensburger P."/>
            <person name="Atkinson P.W."/>
            <person name="Bidwell S."/>
            <person name="Biedler J."/>
            <person name="Birney E."/>
            <person name="Bruggner R.V."/>
            <person name="Costas J."/>
            <person name="Coy M.R."/>
            <person name="Crabtree J."/>
            <person name="Crawford M."/>
            <person name="Debruyn B."/>
            <person name="Decaprio D."/>
            <person name="Eiglmeier K."/>
            <person name="Eisenstadt E."/>
            <person name="El-Dorry H."/>
            <person name="Gelbart W.M."/>
            <person name="Gomes S.L."/>
            <person name="Hammond M."/>
            <person name="Hannick L.I."/>
            <person name="Hogan J.R."/>
            <person name="Holmes M.H."/>
            <person name="Jaffe D."/>
            <person name="Johnston J.S."/>
            <person name="Kennedy R.C."/>
            <person name="Koo H."/>
            <person name="Kravitz S."/>
            <person name="Kriventseva E.V."/>
            <person name="Kulp D."/>
            <person name="Labutti K."/>
            <person name="Lee E."/>
            <person name="Li S."/>
            <person name="Lovin D.D."/>
            <person name="Mao C."/>
            <person name="Mauceli E."/>
            <person name="Menck C.F."/>
            <person name="Miller J.R."/>
            <person name="Montgomery P."/>
            <person name="Mori A."/>
            <person name="Nascimento A.L."/>
            <person name="Naveira H.F."/>
            <person name="Nusbaum C."/>
            <person name="O'leary S."/>
            <person name="Orvis J."/>
            <person name="Pertea M."/>
            <person name="Quesneville H."/>
            <person name="Reidenbach K.R."/>
            <person name="Rogers Y.H."/>
            <person name="Roth C.W."/>
            <person name="Schneider J.R."/>
            <person name="Schatz M."/>
            <person name="Shumway M."/>
            <person name="Stanke M."/>
            <person name="Stinson E.O."/>
            <person name="Tubio J.M."/>
            <person name="Vanzee J.P."/>
            <person name="Verjovski-Almeida S."/>
            <person name="Werner D."/>
            <person name="White O."/>
            <person name="Wyder S."/>
            <person name="Zeng Q."/>
            <person name="Zhao Q."/>
            <person name="Zhao Y."/>
            <person name="Hill C.A."/>
            <person name="Raikhel A.S."/>
            <person name="Soares M.B."/>
            <person name="Knudson D.L."/>
            <person name="Lee N.H."/>
            <person name="Galagan J."/>
            <person name="Salzberg S.L."/>
            <person name="Paulsen I.T."/>
            <person name="Dimopoulos G."/>
            <person name="Collins F.H."/>
            <person name="Birren B."/>
            <person name="Fraser-Liggett C.M."/>
            <person name="Severson D.W."/>
        </authorList>
    </citation>
    <scope>NUCLEOTIDE SEQUENCE [LARGE SCALE GENOMIC DNA]</scope>
    <source>
        <strain evidence="5">Liverpool</strain>
    </source>
</reference>
<feature type="compositionally biased region" description="Basic residues" evidence="3">
    <location>
        <begin position="308"/>
        <end position="322"/>
    </location>
</feature>
<proteinExistence type="predicted"/>
<dbReference type="PANTHER" id="PTHR12236:SF76">
    <property type="entry name" value="ADULT-SPECIFIC CUTICULAR PROTEIN ACP-20-LIKE PROTEIN"/>
    <property type="match status" value="1"/>
</dbReference>
<dbReference type="InterPro" id="IPR000618">
    <property type="entry name" value="Insect_cuticle"/>
</dbReference>
<dbReference type="VEuPathDB" id="VectorBase:AAEL006756"/>
<dbReference type="HOGENOM" id="CLU_894918_0_0_1"/>
<feature type="chain" id="PRO_5019585695" evidence="4">
    <location>
        <begin position="19"/>
        <end position="334"/>
    </location>
</feature>
<accession>Q175B0</accession>
<dbReference type="GO" id="GO:0042302">
    <property type="term" value="F:structural constituent of cuticle"/>
    <property type="evidence" value="ECO:0007669"/>
    <property type="project" value="UniProtKB-UniRule"/>
</dbReference>
<keyword evidence="1 2" id="KW-0193">Cuticle</keyword>
<dbReference type="GO" id="GO:0031012">
    <property type="term" value="C:extracellular matrix"/>
    <property type="evidence" value="ECO:0007669"/>
    <property type="project" value="TreeGrafter"/>
</dbReference>
<dbReference type="STRING" id="7159.Q175B0"/>
<name>Q175B0_AEDAE</name>
<dbReference type="PROSITE" id="PS51155">
    <property type="entry name" value="CHIT_BIND_RR_2"/>
    <property type="match status" value="1"/>
</dbReference>
<feature type="region of interest" description="Disordered" evidence="3">
    <location>
        <begin position="90"/>
        <end position="264"/>
    </location>
</feature>
<feature type="region of interest" description="Disordered" evidence="3">
    <location>
        <begin position="307"/>
        <end position="334"/>
    </location>
</feature>
<evidence type="ECO:0000256" key="1">
    <source>
        <dbReference type="ARBA" id="ARBA00022460"/>
    </source>
</evidence>
<evidence type="ECO:0000256" key="2">
    <source>
        <dbReference type="PROSITE-ProRule" id="PRU00497"/>
    </source>
</evidence>
<evidence type="ECO:0000313" key="6">
    <source>
        <dbReference type="Proteomes" id="UP000682892"/>
    </source>
</evidence>
<reference evidence="5" key="3">
    <citation type="submission" date="2012-09" db="EMBL/GenBank/DDBJ databases">
        <authorList>
            <consortium name="VectorBase"/>
        </authorList>
    </citation>
    <scope>NUCLEOTIDE SEQUENCE</scope>
    <source>
        <strain evidence="5">Liverpool</strain>
    </source>
</reference>
<evidence type="ECO:0000256" key="4">
    <source>
        <dbReference type="SAM" id="SignalP"/>
    </source>
</evidence>
<feature type="compositionally biased region" description="Basic and acidic residues" evidence="3">
    <location>
        <begin position="153"/>
        <end position="197"/>
    </location>
</feature>
<feature type="compositionally biased region" description="Basic and acidic residues" evidence="3">
    <location>
        <begin position="231"/>
        <end position="245"/>
    </location>
</feature>
<dbReference type="PANTHER" id="PTHR12236">
    <property type="entry name" value="STRUCTURAL CONTITUENT OF CUTICLE"/>
    <property type="match status" value="1"/>
</dbReference>
<organism evidence="5 6">
    <name type="scientific">Aedes aegypti</name>
    <name type="common">Yellowfever mosquito</name>
    <name type="synonym">Culex aegypti</name>
    <dbReference type="NCBI Taxonomy" id="7159"/>
    <lineage>
        <taxon>Eukaryota</taxon>
        <taxon>Metazoa</taxon>
        <taxon>Ecdysozoa</taxon>
        <taxon>Arthropoda</taxon>
        <taxon>Hexapoda</taxon>
        <taxon>Insecta</taxon>
        <taxon>Pterygota</taxon>
        <taxon>Neoptera</taxon>
        <taxon>Endopterygota</taxon>
        <taxon>Diptera</taxon>
        <taxon>Nematocera</taxon>
        <taxon>Culicoidea</taxon>
        <taxon>Culicidae</taxon>
        <taxon>Culicinae</taxon>
        <taxon>Aedini</taxon>
        <taxon>Aedes</taxon>
        <taxon>Stegomyia</taxon>
    </lineage>
</organism>
<dbReference type="AlphaFoldDB" id="Q175B0"/>
<dbReference type="OMA" id="QYEISHT"/>
<dbReference type="InterPro" id="IPR051217">
    <property type="entry name" value="Insect_Cuticle_Struc_Prot"/>
</dbReference>
<protein>
    <submittedName>
        <fullName evidence="5">AAEL006756-PA</fullName>
    </submittedName>
</protein>
<evidence type="ECO:0000313" key="5">
    <source>
        <dbReference type="EMBL" id="EAT41621.1"/>
    </source>
</evidence>
<sequence length="334" mass="38471">MFKIATVLILVAVIAIHAAPQGRRDSDFRRTDVGAFEPDRDEWQYEDVPNENQLENGQRGIRKAFWQYEIAHIQPNKKGSRAGNGLIREEQNSQEETQPEEQNENEEEQEAEEPQSEEQGQENEETVEEQDQLDVRQDRVRSEGRRQNSGRGSNERNGSRGRVEQQRSRGRQEGRQGGRQENRQEGRQGRRQEESRESNQQSSEEAEQANEAEDQIQVEQEGLEEVNQEAPRGDSQENTESKGIADYEYTYGVNDPATGDHKDHWEKRVGDHVEGGYILEQPDGKRRVVKYESGKKGFETNIMQIERKKGHKKTKNAKKQKSVAHSYASVKQNN</sequence>
<dbReference type="Pfam" id="PF00379">
    <property type="entry name" value="Chitin_bind_4"/>
    <property type="match status" value="1"/>
</dbReference>
<dbReference type="KEGG" id="aag:5568290"/>
<dbReference type="GO" id="GO:0005615">
    <property type="term" value="C:extracellular space"/>
    <property type="evidence" value="ECO:0007669"/>
    <property type="project" value="TreeGrafter"/>
</dbReference>